<dbReference type="InterPro" id="IPR013154">
    <property type="entry name" value="ADH-like_N"/>
</dbReference>
<keyword evidence="3" id="KW-0560">Oxidoreductase</keyword>
<dbReference type="Pfam" id="PF00107">
    <property type="entry name" value="ADH_zinc_N"/>
    <property type="match status" value="1"/>
</dbReference>
<evidence type="ECO:0000256" key="3">
    <source>
        <dbReference type="ARBA" id="ARBA00023002"/>
    </source>
</evidence>
<dbReference type="SUPFAM" id="SSF50129">
    <property type="entry name" value="GroES-like"/>
    <property type="match status" value="1"/>
</dbReference>
<comment type="cofactor">
    <cofactor evidence="4">
        <name>Zn(2+)</name>
        <dbReference type="ChEBI" id="CHEBI:29105"/>
    </cofactor>
</comment>
<comment type="caution">
    <text evidence="7">The sequence shown here is derived from an EMBL/GenBank/DDBJ whole genome shotgun (WGS) entry which is preliminary data.</text>
</comment>
<dbReference type="AlphaFoldDB" id="A0A2R7Y1K0"/>
<name>A0A2R7Y1K0_9ARCH</name>
<protein>
    <recommendedName>
        <fullName evidence="9">Alcohol dehydrogenase</fullName>
    </recommendedName>
</protein>
<dbReference type="InterPro" id="IPR013149">
    <property type="entry name" value="ADH-like_C"/>
</dbReference>
<organism evidence="7 8">
    <name type="scientific">Candidatus Terraquivivens tikiterensis</name>
    <dbReference type="NCBI Taxonomy" id="1980982"/>
    <lineage>
        <taxon>Archaea</taxon>
        <taxon>Nitrososphaerota</taxon>
        <taxon>Candidatus Wolframiiraptoraceae</taxon>
        <taxon>Candidatus Terraquivivens</taxon>
    </lineage>
</organism>
<dbReference type="EMBL" id="NDWU01000018">
    <property type="protein sequence ID" value="PUA31416.1"/>
    <property type="molecule type" value="Genomic_DNA"/>
</dbReference>
<keyword evidence="2 4" id="KW-0862">Zinc</keyword>
<sequence>MAEKHKVAGTWPGKVEILEHALPTLKDDQMLIRVELSGICGTDAHTFEKGFGPHRISGKVGYPLYLGHEYVGVIEKKGKEADKNMFYHTEVPQEGDRIWWGLDHYCNVCDWEVLYPGWQQWCLGAFFYGFDETPFHGAWSRYVILEPGTHIWKFDKKITPEKGVVVEPYIVGLRAVDKVLTLLSISEKEANPATDLFVIYGAGAIGNAALTALKASVPNSIAIVVDPNKHRLEMAKKLGADHVLNVKETTRDERIKFIKEIATSLDRPRLGDRWGVDAVIDCTGKNADVVIPEAIEILRPMGVLDEVGAFTAFTAGKFTIDPHEICARELFFVGSWAYPLSTCDKAIKQVNKGLFDKIPYHEIITHRRRLVAEDITNGIKSLLSGVGIKHVIDPWKA</sequence>
<reference evidence="7 8" key="1">
    <citation type="submission" date="2017-04" db="EMBL/GenBank/DDBJ databases">
        <title>Draft Aigarchaeota genome from a New Zealand hot spring.</title>
        <authorList>
            <person name="Reysenbach A.-L."/>
            <person name="Donaho J.A."/>
            <person name="Gerhart J."/>
            <person name="Kelley J.F."/>
            <person name="Kouba K."/>
            <person name="Podar M."/>
            <person name="Stott M."/>
        </authorList>
    </citation>
    <scope>NUCLEOTIDE SEQUENCE [LARGE SCALE GENOMIC DNA]</scope>
    <source>
        <strain evidence="7">NZ13_MG1</strain>
    </source>
</reference>
<dbReference type="Proteomes" id="UP000244066">
    <property type="component" value="Unassembled WGS sequence"/>
</dbReference>
<dbReference type="GO" id="GO:0016616">
    <property type="term" value="F:oxidoreductase activity, acting on the CH-OH group of donors, NAD or NADP as acceptor"/>
    <property type="evidence" value="ECO:0007669"/>
    <property type="project" value="UniProtKB-ARBA"/>
</dbReference>
<dbReference type="GO" id="GO:0008270">
    <property type="term" value="F:zinc ion binding"/>
    <property type="evidence" value="ECO:0007669"/>
    <property type="project" value="InterPro"/>
</dbReference>
<dbReference type="Gene3D" id="3.90.180.10">
    <property type="entry name" value="Medium-chain alcohol dehydrogenases, catalytic domain"/>
    <property type="match status" value="1"/>
</dbReference>
<keyword evidence="1 4" id="KW-0479">Metal-binding</keyword>
<dbReference type="InterPro" id="IPR036291">
    <property type="entry name" value="NAD(P)-bd_dom_sf"/>
</dbReference>
<dbReference type="Gene3D" id="3.40.50.720">
    <property type="entry name" value="NAD(P)-binding Rossmann-like Domain"/>
    <property type="match status" value="1"/>
</dbReference>
<proteinExistence type="inferred from homology"/>
<dbReference type="PANTHER" id="PTHR43401:SF2">
    <property type="entry name" value="L-THREONINE 3-DEHYDROGENASE"/>
    <property type="match status" value="1"/>
</dbReference>
<evidence type="ECO:0000313" key="8">
    <source>
        <dbReference type="Proteomes" id="UP000244066"/>
    </source>
</evidence>
<gene>
    <name evidence="7" type="ORF">B9J98_06555</name>
</gene>
<feature type="domain" description="Alcohol dehydrogenase-like C-terminal" evidence="5">
    <location>
        <begin position="204"/>
        <end position="350"/>
    </location>
</feature>
<evidence type="ECO:0000256" key="2">
    <source>
        <dbReference type="ARBA" id="ARBA00022833"/>
    </source>
</evidence>
<evidence type="ECO:0000256" key="1">
    <source>
        <dbReference type="ARBA" id="ARBA00022723"/>
    </source>
</evidence>
<dbReference type="InterPro" id="IPR050129">
    <property type="entry name" value="Zn_alcohol_dh"/>
</dbReference>
<evidence type="ECO:0000259" key="5">
    <source>
        <dbReference type="Pfam" id="PF00107"/>
    </source>
</evidence>
<dbReference type="GO" id="GO:0030554">
    <property type="term" value="F:adenyl nucleotide binding"/>
    <property type="evidence" value="ECO:0007669"/>
    <property type="project" value="UniProtKB-ARBA"/>
</dbReference>
<dbReference type="GO" id="GO:0043168">
    <property type="term" value="F:anion binding"/>
    <property type="evidence" value="ECO:0007669"/>
    <property type="project" value="UniProtKB-ARBA"/>
</dbReference>
<dbReference type="InterPro" id="IPR011032">
    <property type="entry name" value="GroES-like_sf"/>
</dbReference>
<dbReference type="PANTHER" id="PTHR43401">
    <property type="entry name" value="L-THREONINE 3-DEHYDROGENASE"/>
    <property type="match status" value="1"/>
</dbReference>
<evidence type="ECO:0000256" key="4">
    <source>
        <dbReference type="RuleBase" id="RU361277"/>
    </source>
</evidence>
<evidence type="ECO:0008006" key="9">
    <source>
        <dbReference type="Google" id="ProtNLM"/>
    </source>
</evidence>
<evidence type="ECO:0000313" key="7">
    <source>
        <dbReference type="EMBL" id="PUA31416.1"/>
    </source>
</evidence>
<dbReference type="InterPro" id="IPR002328">
    <property type="entry name" value="ADH_Zn_CS"/>
</dbReference>
<evidence type="ECO:0000259" key="6">
    <source>
        <dbReference type="Pfam" id="PF08240"/>
    </source>
</evidence>
<feature type="domain" description="Alcohol dehydrogenase-like N-terminal" evidence="6">
    <location>
        <begin position="27"/>
        <end position="147"/>
    </location>
</feature>
<comment type="similarity">
    <text evidence="4">Belongs to the zinc-containing alcohol dehydrogenase family.</text>
</comment>
<dbReference type="Pfam" id="PF08240">
    <property type="entry name" value="ADH_N"/>
    <property type="match status" value="1"/>
</dbReference>
<dbReference type="PROSITE" id="PS00059">
    <property type="entry name" value="ADH_ZINC"/>
    <property type="match status" value="1"/>
</dbReference>
<dbReference type="SUPFAM" id="SSF51735">
    <property type="entry name" value="NAD(P)-binding Rossmann-fold domains"/>
    <property type="match status" value="1"/>
</dbReference>
<accession>A0A2R7Y1K0</accession>
<dbReference type="GO" id="GO:0051262">
    <property type="term" value="P:protein tetramerization"/>
    <property type="evidence" value="ECO:0007669"/>
    <property type="project" value="UniProtKB-ARBA"/>
</dbReference>